<accession>A0A2U1EVE2</accession>
<proteinExistence type="predicted"/>
<keyword evidence="2" id="KW-1185">Reference proteome</keyword>
<dbReference type="OrthoDB" id="3577420at2"/>
<evidence type="ECO:0000313" key="1">
    <source>
        <dbReference type="EMBL" id="PVZ03914.1"/>
    </source>
</evidence>
<dbReference type="RefSeq" id="WP_116710725.1">
    <property type="nucleotide sequence ID" value="NZ_QEKW01000019.1"/>
</dbReference>
<protein>
    <submittedName>
        <fullName evidence="1">Uncharacterized protein</fullName>
    </submittedName>
</protein>
<evidence type="ECO:0000313" key="2">
    <source>
        <dbReference type="Proteomes" id="UP000245639"/>
    </source>
</evidence>
<dbReference type="AlphaFoldDB" id="A0A2U1EVE2"/>
<sequence length="93" mass="9801">MTTPTWATTLVHGACATHGVPAPPRVRGDAAGMPFHEASRLRAAAHHARRVYPGALGELVARELRAYADFGCRLGDDALAARLATQVLTTRAG</sequence>
<dbReference type="Proteomes" id="UP000245639">
    <property type="component" value="Unassembled WGS sequence"/>
</dbReference>
<dbReference type="EMBL" id="QEKW01000019">
    <property type="protein sequence ID" value="PVZ03914.1"/>
    <property type="molecule type" value="Genomic_DNA"/>
</dbReference>
<organism evidence="1 2">
    <name type="scientific">Actinomycetospora cinnamomea</name>
    <dbReference type="NCBI Taxonomy" id="663609"/>
    <lineage>
        <taxon>Bacteria</taxon>
        <taxon>Bacillati</taxon>
        <taxon>Actinomycetota</taxon>
        <taxon>Actinomycetes</taxon>
        <taxon>Pseudonocardiales</taxon>
        <taxon>Pseudonocardiaceae</taxon>
        <taxon>Actinomycetospora</taxon>
    </lineage>
</organism>
<reference evidence="1 2" key="1">
    <citation type="submission" date="2018-04" db="EMBL/GenBank/DDBJ databases">
        <title>Genomic Encyclopedia of Type Strains, Phase IV (KMG-IV): sequencing the most valuable type-strain genomes for metagenomic binning, comparative biology and taxonomic classification.</title>
        <authorList>
            <person name="Goeker M."/>
        </authorList>
    </citation>
    <scope>NUCLEOTIDE SEQUENCE [LARGE SCALE GENOMIC DNA]</scope>
    <source>
        <strain evidence="1 2">DSM 45771</strain>
    </source>
</reference>
<comment type="caution">
    <text evidence="1">The sequence shown here is derived from an EMBL/GenBank/DDBJ whole genome shotgun (WGS) entry which is preliminary data.</text>
</comment>
<name>A0A2U1EVE2_9PSEU</name>
<gene>
    <name evidence="1" type="ORF">C8D89_11923</name>
</gene>